<reference evidence="1 2" key="1">
    <citation type="submission" date="2018-05" db="EMBL/GenBank/DDBJ databases">
        <title>Genomic Encyclopedia of Type Strains, Phase IV (KMG-IV): sequencing the most valuable type-strain genomes for metagenomic binning, comparative biology and taxonomic classification.</title>
        <authorList>
            <person name="Goeker M."/>
        </authorList>
    </citation>
    <scope>NUCLEOTIDE SEQUENCE [LARGE SCALE GENOMIC DNA]</scope>
    <source>
        <strain evidence="1 2">DSM 29661</strain>
    </source>
</reference>
<keyword evidence="2" id="KW-1185">Reference proteome</keyword>
<accession>A0A318KLN4</accession>
<evidence type="ECO:0000313" key="2">
    <source>
        <dbReference type="Proteomes" id="UP000247555"/>
    </source>
</evidence>
<comment type="caution">
    <text evidence="1">The sequence shown here is derived from an EMBL/GenBank/DDBJ whole genome shotgun (WGS) entry which is preliminary data.</text>
</comment>
<dbReference type="EMBL" id="QJKI01000010">
    <property type="protein sequence ID" value="PXX78699.1"/>
    <property type="molecule type" value="Genomic_DNA"/>
</dbReference>
<protein>
    <submittedName>
        <fullName evidence="1">Uncharacterized protein</fullName>
    </submittedName>
</protein>
<name>A0A318KLN4_9NEIS</name>
<dbReference type="AlphaFoldDB" id="A0A318KLN4"/>
<evidence type="ECO:0000313" key="1">
    <source>
        <dbReference type="EMBL" id="PXX78699.1"/>
    </source>
</evidence>
<organism evidence="1 2">
    <name type="scientific">Rivihabitans pingtungensis</name>
    <dbReference type="NCBI Taxonomy" id="1054498"/>
    <lineage>
        <taxon>Bacteria</taxon>
        <taxon>Pseudomonadati</taxon>
        <taxon>Pseudomonadota</taxon>
        <taxon>Betaproteobacteria</taxon>
        <taxon>Neisseriales</taxon>
        <taxon>Aquaspirillaceae</taxon>
        <taxon>Rivihabitans</taxon>
    </lineage>
</organism>
<sequence length="32" mass="3489">MNDLIWLTVLLALYAATRGLVTVCAARQRKGA</sequence>
<gene>
    <name evidence="1" type="ORF">DFR34_11016</name>
</gene>
<proteinExistence type="predicted"/>
<dbReference type="Proteomes" id="UP000247555">
    <property type="component" value="Unassembled WGS sequence"/>
</dbReference>